<evidence type="ECO:0000259" key="3">
    <source>
        <dbReference type="Pfam" id="PF02737"/>
    </source>
</evidence>
<evidence type="ECO:0000256" key="1">
    <source>
        <dbReference type="ARBA" id="ARBA00023002"/>
    </source>
</evidence>
<dbReference type="InterPro" id="IPR006176">
    <property type="entry name" value="3-OHacyl-CoA_DH_NAD-bd"/>
</dbReference>
<evidence type="ECO:0000313" key="5">
    <source>
        <dbReference type="EMBL" id="STD56038.1"/>
    </source>
</evidence>
<feature type="domain" description="3-hydroxyacyl-CoA dehydrogenase NAD binding" evidence="3">
    <location>
        <begin position="3"/>
        <end position="182"/>
    </location>
</feature>
<dbReference type="SUPFAM" id="SSF48179">
    <property type="entry name" value="6-phosphogluconate dehydrogenase C-terminal domain-like"/>
    <property type="match status" value="2"/>
</dbReference>
<dbReference type="SUPFAM" id="SSF51735">
    <property type="entry name" value="NAD(P)-binding Rossmann-fold domains"/>
    <property type="match status" value="1"/>
</dbReference>
<dbReference type="EMBL" id="RHPO01000027">
    <property type="protein sequence ID" value="RRT89668.1"/>
    <property type="molecule type" value="Genomic_DNA"/>
</dbReference>
<dbReference type="STRING" id="343874.GCA_000805695_00949"/>
<name>A0A376G8M0_9FLAO</name>
<dbReference type="EMBL" id="UFXS01000001">
    <property type="protein sequence ID" value="STD56038.1"/>
    <property type="molecule type" value="Genomic_DNA"/>
</dbReference>
<dbReference type="InterPro" id="IPR006108">
    <property type="entry name" value="3HC_DH_C"/>
</dbReference>
<organism evidence="5 6">
    <name type="scientific">Empedobacter falsenii</name>
    <dbReference type="NCBI Taxonomy" id="343874"/>
    <lineage>
        <taxon>Bacteria</taxon>
        <taxon>Pseudomonadati</taxon>
        <taxon>Bacteroidota</taxon>
        <taxon>Flavobacteriia</taxon>
        <taxon>Flavobacteriales</taxon>
        <taxon>Weeksellaceae</taxon>
        <taxon>Empedobacter</taxon>
    </lineage>
</organism>
<feature type="domain" description="3-hydroxyacyl-CoA dehydrogenase C-terminal" evidence="2">
    <location>
        <begin position="184"/>
        <end position="281"/>
    </location>
</feature>
<dbReference type="InterPro" id="IPR006180">
    <property type="entry name" value="3-OHacyl-CoA_DH_CS"/>
</dbReference>
<dbReference type="PANTHER" id="PTHR48075">
    <property type="entry name" value="3-HYDROXYACYL-COA DEHYDROGENASE FAMILY PROTEIN"/>
    <property type="match status" value="1"/>
</dbReference>
<dbReference type="Gene3D" id="3.40.50.720">
    <property type="entry name" value="NAD(P)-binding Rossmann-like Domain"/>
    <property type="match status" value="1"/>
</dbReference>
<keyword evidence="1 5" id="KW-0560">Oxidoreductase</keyword>
<evidence type="ECO:0000313" key="7">
    <source>
        <dbReference type="Proteomes" id="UP000267844"/>
    </source>
</evidence>
<accession>A0A376G8M0</accession>
<dbReference type="Pfam" id="PF02737">
    <property type="entry name" value="3HCDH_N"/>
    <property type="match status" value="1"/>
</dbReference>
<dbReference type="GO" id="GO:0008691">
    <property type="term" value="F:3-hydroxybutyryl-CoA dehydrogenase activity"/>
    <property type="evidence" value="ECO:0007669"/>
    <property type="project" value="UniProtKB-EC"/>
</dbReference>
<reference evidence="4 7" key="2">
    <citation type="submission" date="2018-10" db="EMBL/GenBank/DDBJ databases">
        <title>Transmission dynamics of multidrug resistant bacteria on intensive care unit surfaces.</title>
        <authorList>
            <person name="D'Souza A.W."/>
            <person name="Potter R.F."/>
            <person name="Wallace M."/>
            <person name="Shupe A."/>
            <person name="Patel S."/>
            <person name="Sun S."/>
            <person name="Gul D."/>
            <person name="Kwon J.H."/>
            <person name="Andleeb S."/>
            <person name="Burnham C.-A.D."/>
            <person name="Dantas G."/>
        </authorList>
    </citation>
    <scope>NUCLEOTIDE SEQUENCE [LARGE SCALE GENOMIC DNA]</scope>
    <source>
        <strain evidence="4 7">WF_348</strain>
    </source>
</reference>
<dbReference type="RefSeq" id="WP_038335714.1">
    <property type="nucleotide sequence ID" value="NZ_JAIKTW010000017.1"/>
</dbReference>
<dbReference type="InterPro" id="IPR008927">
    <property type="entry name" value="6-PGluconate_DH-like_C_sf"/>
</dbReference>
<dbReference type="Proteomes" id="UP000267844">
    <property type="component" value="Unassembled WGS sequence"/>
</dbReference>
<dbReference type="FunFam" id="3.40.50.720:FF:000009">
    <property type="entry name" value="Fatty oxidation complex, alpha subunit"/>
    <property type="match status" value="1"/>
</dbReference>
<sequence length="385" mass="43273">MKKIGIIGGGAMGSGIAQVFAQSGHPVVLYDTNKEALDRSKQNLAKTFEKLVAKEKYTAEKAQEIQNNIEYADSLTAFASIDLMIEAIIENLDIKKSVFKQVEELVSDECILASNTSSLSIASIASACSKPERVIGIHFFNPAPLMALVEIIPAVQTREGLAEEVKALIQSVGKLPVITKDTPGFIVNRVARPFYSESIRLLEEGVADAETIDFAMTSVGGFRMGPFELMDFIGHDVNYRVTESVFESFFYDPRFKPSFSQKRLFEAGYYGRKSGRGFYNYAEGVEKKVPSQDQALLEKIYKRVLVMLINEAADALFLNIANREDLDTAMTKGVNYPKGLLKWADEYGLENVQNDLDKLYNYYHEDRYRLSPIIRNFVKENKTFY</sequence>
<dbReference type="OrthoDB" id="9771883at2"/>
<dbReference type="PANTHER" id="PTHR48075:SF5">
    <property type="entry name" value="3-HYDROXYBUTYRYL-COA DEHYDROGENASE"/>
    <property type="match status" value="1"/>
</dbReference>
<dbReference type="Pfam" id="PF00725">
    <property type="entry name" value="3HCDH"/>
    <property type="match status" value="2"/>
</dbReference>
<dbReference type="AlphaFoldDB" id="A0A376G8M0"/>
<reference evidence="5 6" key="1">
    <citation type="submission" date="2018-06" db="EMBL/GenBank/DDBJ databases">
        <authorList>
            <consortium name="Pathogen Informatics"/>
            <person name="Doyle S."/>
        </authorList>
    </citation>
    <scope>NUCLEOTIDE SEQUENCE [LARGE SCALE GENOMIC DNA]</scope>
    <source>
        <strain evidence="5 6">NCTC13456</strain>
    </source>
</reference>
<dbReference type="GO" id="GO:0006635">
    <property type="term" value="P:fatty acid beta-oxidation"/>
    <property type="evidence" value="ECO:0007669"/>
    <property type="project" value="TreeGrafter"/>
</dbReference>
<dbReference type="EC" id="1.1.1.157" evidence="5"/>
<evidence type="ECO:0000259" key="2">
    <source>
        <dbReference type="Pfam" id="PF00725"/>
    </source>
</evidence>
<gene>
    <name evidence="5" type="primary">paaH</name>
    <name evidence="4" type="ORF">EGI89_11405</name>
    <name evidence="5" type="ORF">NCTC13456_02018</name>
</gene>
<proteinExistence type="predicted"/>
<dbReference type="Proteomes" id="UP000254737">
    <property type="component" value="Unassembled WGS sequence"/>
</dbReference>
<dbReference type="GO" id="GO:0070403">
    <property type="term" value="F:NAD+ binding"/>
    <property type="evidence" value="ECO:0007669"/>
    <property type="project" value="InterPro"/>
</dbReference>
<dbReference type="InterPro" id="IPR036291">
    <property type="entry name" value="NAD(P)-bd_dom_sf"/>
</dbReference>
<evidence type="ECO:0000313" key="6">
    <source>
        <dbReference type="Proteomes" id="UP000254737"/>
    </source>
</evidence>
<dbReference type="PROSITE" id="PS00067">
    <property type="entry name" value="3HCDH"/>
    <property type="match status" value="1"/>
</dbReference>
<protein>
    <submittedName>
        <fullName evidence="4 5">3-hydroxybutyryl-CoA dehydrogenase</fullName>
        <ecNumber evidence="5">1.1.1.157</ecNumber>
    </submittedName>
</protein>
<feature type="domain" description="3-hydroxyacyl-CoA dehydrogenase C-terminal" evidence="2">
    <location>
        <begin position="301"/>
        <end position="382"/>
    </location>
</feature>
<evidence type="ECO:0000313" key="4">
    <source>
        <dbReference type="EMBL" id="RRT89668.1"/>
    </source>
</evidence>
<dbReference type="Gene3D" id="1.10.1040.50">
    <property type="match status" value="1"/>
</dbReference>